<dbReference type="Pfam" id="PF13567">
    <property type="entry name" value="DUF4131"/>
    <property type="match status" value="1"/>
</dbReference>
<evidence type="ECO:0000256" key="2">
    <source>
        <dbReference type="ARBA" id="ARBA00022475"/>
    </source>
</evidence>
<dbReference type="InterPro" id="IPR004477">
    <property type="entry name" value="ComEC_N"/>
</dbReference>
<name>A0A0C9NFJ1_SPHPI</name>
<feature type="transmembrane region" description="Helical" evidence="6">
    <location>
        <begin position="415"/>
        <end position="435"/>
    </location>
</feature>
<evidence type="ECO:0000259" key="8">
    <source>
        <dbReference type="Pfam" id="PF13567"/>
    </source>
</evidence>
<feature type="transmembrane region" description="Helical" evidence="6">
    <location>
        <begin position="267"/>
        <end position="293"/>
    </location>
</feature>
<dbReference type="Proteomes" id="UP000032025">
    <property type="component" value="Unassembled WGS sequence"/>
</dbReference>
<dbReference type="Pfam" id="PF03772">
    <property type="entry name" value="Competence"/>
    <property type="match status" value="1"/>
</dbReference>
<evidence type="ECO:0000256" key="3">
    <source>
        <dbReference type="ARBA" id="ARBA00022692"/>
    </source>
</evidence>
<keyword evidence="5 6" id="KW-0472">Membrane</keyword>
<feature type="transmembrane region" description="Helical" evidence="6">
    <location>
        <begin position="502"/>
        <end position="524"/>
    </location>
</feature>
<keyword evidence="4 6" id="KW-1133">Transmembrane helix</keyword>
<keyword evidence="10" id="KW-1185">Reference proteome</keyword>
<keyword evidence="2" id="KW-1003">Cell membrane</keyword>
<evidence type="ECO:0000259" key="7">
    <source>
        <dbReference type="Pfam" id="PF03772"/>
    </source>
</evidence>
<evidence type="ECO:0000256" key="1">
    <source>
        <dbReference type="ARBA" id="ARBA00004651"/>
    </source>
</evidence>
<feature type="domain" description="DUF4131" evidence="8">
    <location>
        <begin position="51"/>
        <end position="210"/>
    </location>
</feature>
<keyword evidence="3 6" id="KW-0812">Transmembrane</keyword>
<gene>
    <name evidence="9" type="ORF">SP6_50_00220</name>
</gene>
<dbReference type="PANTHER" id="PTHR30619:SF1">
    <property type="entry name" value="RECOMBINATION PROTEIN 2"/>
    <property type="match status" value="1"/>
</dbReference>
<feature type="transmembrane region" description="Helical" evidence="6">
    <location>
        <begin position="329"/>
        <end position="346"/>
    </location>
</feature>
<dbReference type="NCBIfam" id="TIGR00360">
    <property type="entry name" value="ComEC_N-term"/>
    <property type="match status" value="1"/>
</dbReference>
<dbReference type="GO" id="GO:0005886">
    <property type="term" value="C:plasma membrane"/>
    <property type="evidence" value="ECO:0007669"/>
    <property type="project" value="UniProtKB-SubCell"/>
</dbReference>
<dbReference type="EMBL" id="BBJS01000050">
    <property type="protein sequence ID" value="GAN15022.1"/>
    <property type="molecule type" value="Genomic_DNA"/>
</dbReference>
<evidence type="ECO:0000313" key="9">
    <source>
        <dbReference type="EMBL" id="GAN15022.1"/>
    </source>
</evidence>
<dbReference type="AlphaFoldDB" id="A0A0C9NFJ1"/>
<feature type="transmembrane region" description="Helical" evidence="6">
    <location>
        <begin position="79"/>
        <end position="98"/>
    </location>
</feature>
<comment type="caution">
    <text evidence="9">The sequence shown here is derived from an EMBL/GenBank/DDBJ whole genome shotgun (WGS) entry which is preliminary data.</text>
</comment>
<proteinExistence type="predicted"/>
<sequence>MPRFADGLDLVRALGDRLEQWAQVERTQLPLWTPVCLGMGIASWFVLPDAWGWTASLCLLAAIAVAAATLANGGRVARLVMSMALLIMAGLSLVWIRAESLAAPILSRPVLAEMVARVETVDHLAARQLRRVMLHPAQARDGRGRPITLPPRIRVSLADNDAPAGLGPGAVIRLRVRLMPPAGPVAPGGYDFARAAWFQGIGATGRGFAPITILRASQQEDGLRQRLSRRITERVAGSAGGIAAALATGDVGAIGQADAEAMRRAGLAHLLSVSGLHITAVVGIVMTITIRLLALWPWLAVRVRLPLIGALAGALAAIGYTWLTGAEVPTIRSCVAAMLVLAALALGREAMTLRLVAAGALIVLLFRPEALMGASFQLSFAAITAIIALHEHPVMRRWFGAHPDWRWSIVRQGGALLVTGLVVEAALMPIAIFHFHKAGLYGAFANIVAIPWTTFIAMPIEMLALLFEPLGLAGPLWHLLGWALGALLALAHYVAALPGAAIALPVASCWAFATAVGGGLWLALWRTRARWMGVPLILMGSVEMLMAPSPDLIVTGDGRHAAIRTDHGMALLRERAGDYMRMTLAEMSGSQAELVALSDHGRCGPDVCVTQLRRAGRLWRIGATRSGYNLPWVSLIALCRRVDIMIADRRLPEACQPRWLKLDAPTLRKAGGATLWLDPPRVETVNKPGDGHPWRRFKGGGA</sequence>
<dbReference type="InterPro" id="IPR052159">
    <property type="entry name" value="Competence_DNA_uptake"/>
</dbReference>
<feature type="transmembrane region" description="Helical" evidence="6">
    <location>
        <begin position="305"/>
        <end position="323"/>
    </location>
</feature>
<feature type="transmembrane region" description="Helical" evidence="6">
    <location>
        <begin position="479"/>
        <end position="496"/>
    </location>
</feature>
<feature type="transmembrane region" description="Helical" evidence="6">
    <location>
        <begin position="53"/>
        <end position="72"/>
    </location>
</feature>
<evidence type="ECO:0000256" key="4">
    <source>
        <dbReference type="ARBA" id="ARBA00022989"/>
    </source>
</evidence>
<protein>
    <submittedName>
        <fullName evidence="9">DNA, contig: SP650</fullName>
    </submittedName>
</protein>
<evidence type="ECO:0000256" key="5">
    <source>
        <dbReference type="ARBA" id="ARBA00023136"/>
    </source>
</evidence>
<organism evidence="9 10">
    <name type="scientific">Sphingomonas paucimobilis NBRC 13935</name>
    <dbReference type="NCBI Taxonomy" id="1219050"/>
    <lineage>
        <taxon>Bacteria</taxon>
        <taxon>Pseudomonadati</taxon>
        <taxon>Pseudomonadota</taxon>
        <taxon>Alphaproteobacteria</taxon>
        <taxon>Sphingomonadales</taxon>
        <taxon>Sphingomonadaceae</taxon>
        <taxon>Sphingomonas</taxon>
    </lineage>
</organism>
<feature type="domain" description="ComEC/Rec2-related protein" evidence="7">
    <location>
        <begin position="246"/>
        <end position="528"/>
    </location>
</feature>
<dbReference type="PANTHER" id="PTHR30619">
    <property type="entry name" value="DNA INTERNALIZATION/COMPETENCE PROTEIN COMEC/REC2"/>
    <property type="match status" value="1"/>
</dbReference>
<evidence type="ECO:0000256" key="6">
    <source>
        <dbReference type="SAM" id="Phobius"/>
    </source>
</evidence>
<feature type="transmembrane region" description="Helical" evidence="6">
    <location>
        <begin position="441"/>
        <end position="467"/>
    </location>
</feature>
<accession>A0A0C9NFJ1</accession>
<reference evidence="9 10" key="1">
    <citation type="submission" date="2014-08" db="EMBL/GenBank/DDBJ databases">
        <title>Whole genome shotgun sequence of Sphingomonas paucimobilis NBRC 13935.</title>
        <authorList>
            <person name="Hosoyama A."/>
            <person name="Hashimoto M."/>
            <person name="Hosoyama Y."/>
            <person name="Noguchi M."/>
            <person name="Uohara A."/>
            <person name="Ohji S."/>
            <person name="Katano-Makiyama Y."/>
            <person name="Ichikawa N."/>
            <person name="Kimura A."/>
            <person name="Yamazoe A."/>
            <person name="Fujita N."/>
        </authorList>
    </citation>
    <scope>NUCLEOTIDE SEQUENCE [LARGE SCALE GENOMIC DNA]</scope>
    <source>
        <strain evidence="9 10">NBRC 13935</strain>
    </source>
</reference>
<evidence type="ECO:0000313" key="10">
    <source>
        <dbReference type="Proteomes" id="UP000032025"/>
    </source>
</evidence>
<dbReference type="InterPro" id="IPR025405">
    <property type="entry name" value="DUF4131"/>
</dbReference>
<comment type="subcellular location">
    <subcellularLocation>
        <location evidence="1">Cell membrane</location>
        <topology evidence="1">Multi-pass membrane protein</topology>
    </subcellularLocation>
</comment>